<keyword evidence="1" id="KW-1133">Transmembrane helix</keyword>
<organism evidence="2 3">
    <name type="scientific">Brevifollis gellanilyticus</name>
    <dbReference type="NCBI Taxonomy" id="748831"/>
    <lineage>
        <taxon>Bacteria</taxon>
        <taxon>Pseudomonadati</taxon>
        <taxon>Verrucomicrobiota</taxon>
        <taxon>Verrucomicrobiia</taxon>
        <taxon>Verrucomicrobiales</taxon>
        <taxon>Verrucomicrobiaceae</taxon>
    </lineage>
</organism>
<keyword evidence="1" id="KW-0812">Transmembrane</keyword>
<dbReference type="AlphaFoldDB" id="A0A512MHS4"/>
<evidence type="ECO:0000256" key="1">
    <source>
        <dbReference type="SAM" id="Phobius"/>
    </source>
</evidence>
<evidence type="ECO:0000313" key="3">
    <source>
        <dbReference type="Proteomes" id="UP000321577"/>
    </source>
</evidence>
<name>A0A512MHS4_9BACT</name>
<feature type="transmembrane region" description="Helical" evidence="1">
    <location>
        <begin position="27"/>
        <end position="57"/>
    </location>
</feature>
<dbReference type="EMBL" id="BKAG01000061">
    <property type="protein sequence ID" value="GEP45881.1"/>
    <property type="molecule type" value="Genomic_DNA"/>
</dbReference>
<gene>
    <name evidence="2" type="ORF">BGE01nite_51720</name>
</gene>
<sequence>MAVVCEWAAPGLAENLPFSYQLRRHPLAFILGAIVVLLAVGGLFHPLSLGCAILLLVAGCEVPKKIMFSDKTAGKFVLEYAQENPGYFEELVMWEAVTFYYTERCGREELNEGNGTRQDGART</sequence>
<evidence type="ECO:0000313" key="2">
    <source>
        <dbReference type="EMBL" id="GEP45881.1"/>
    </source>
</evidence>
<proteinExistence type="predicted"/>
<comment type="caution">
    <text evidence="2">The sequence shown here is derived from an EMBL/GenBank/DDBJ whole genome shotgun (WGS) entry which is preliminary data.</text>
</comment>
<reference evidence="2 3" key="1">
    <citation type="submission" date="2019-07" db="EMBL/GenBank/DDBJ databases">
        <title>Whole genome shotgun sequence of Brevifollis gellanilyticus NBRC 108608.</title>
        <authorList>
            <person name="Hosoyama A."/>
            <person name="Uohara A."/>
            <person name="Ohji S."/>
            <person name="Ichikawa N."/>
        </authorList>
    </citation>
    <scope>NUCLEOTIDE SEQUENCE [LARGE SCALE GENOMIC DNA]</scope>
    <source>
        <strain evidence="2 3">NBRC 108608</strain>
    </source>
</reference>
<protein>
    <submittedName>
        <fullName evidence="2">Uncharacterized protein</fullName>
    </submittedName>
</protein>
<dbReference type="Proteomes" id="UP000321577">
    <property type="component" value="Unassembled WGS sequence"/>
</dbReference>
<keyword evidence="1" id="KW-0472">Membrane</keyword>
<keyword evidence="3" id="KW-1185">Reference proteome</keyword>
<accession>A0A512MHS4</accession>